<dbReference type="EMBL" id="CAHP01000042">
    <property type="protein sequence ID" value="CCG42830.1"/>
    <property type="molecule type" value="Genomic_DNA"/>
</dbReference>
<gene>
    <name evidence="1" type="ORF">PHAMO_470081</name>
</gene>
<reference evidence="1 2" key="1">
    <citation type="journal article" date="2012" name="J. Bacteriol.">
        <title>Draft Genome Sequence of the Purple Photosynthetic Bacterium Phaeospirillum molischianum DSM120, a Particularly Versatile Bacterium.</title>
        <authorList>
            <person name="Duquesne K."/>
            <person name="Prima V."/>
            <person name="Ji B."/>
            <person name="Rouy Z."/>
            <person name="Medigue C."/>
            <person name="Talla E."/>
            <person name="Sturgis J.N."/>
        </authorList>
    </citation>
    <scope>NUCLEOTIDE SEQUENCE [LARGE SCALE GENOMIC DNA]</scope>
    <source>
        <strain evidence="2">DSM120</strain>
    </source>
</reference>
<dbReference type="eggNOG" id="COG2963">
    <property type="taxonomic scope" value="Bacteria"/>
</dbReference>
<dbReference type="SUPFAM" id="SSF48295">
    <property type="entry name" value="TrpR-like"/>
    <property type="match status" value="1"/>
</dbReference>
<keyword evidence="2" id="KW-1185">Reference proteome</keyword>
<name>H8FWU2_MAGML</name>
<dbReference type="Proteomes" id="UP000004169">
    <property type="component" value="Unassembled WGS sequence"/>
</dbReference>
<dbReference type="GO" id="GO:0004803">
    <property type="term" value="F:transposase activity"/>
    <property type="evidence" value="ECO:0007669"/>
    <property type="project" value="InterPro"/>
</dbReference>
<protein>
    <recommendedName>
        <fullName evidence="3">Transposase</fullName>
    </recommendedName>
</protein>
<sequence>MPRPRFSNWLKRFMDEEEIRQHAESLRKLHQEQRKKQGGKRVHPRYGARTDMNCRAVQAFWAMHVEAMNWSGMRLSDYAAALNLSPTSLRRWRNRLEDGEVEIDWRAHLHPSARPQISSDGSSAAKVSLPKLPLTDACEADGRANRRSFSDEEKRSIVLETEQPGVSVAEVCRRHGIVTSMVFRWRVQFGFTRRKKADLVTVMQSDGVPGEASLPVILQDLLQPPSGMMAVDLPDGRRVFVPEGSDPAAVCREVLEMEACR</sequence>
<dbReference type="STRING" id="1150626.PHAMO_470081"/>
<dbReference type="Pfam" id="PF01527">
    <property type="entry name" value="HTH_Tnp_1"/>
    <property type="match status" value="1"/>
</dbReference>
<evidence type="ECO:0008006" key="3">
    <source>
        <dbReference type="Google" id="ProtNLM"/>
    </source>
</evidence>
<organism evidence="1 2">
    <name type="scientific">Magnetospirillum molischianum DSM 120</name>
    <dbReference type="NCBI Taxonomy" id="1150626"/>
    <lineage>
        <taxon>Bacteria</taxon>
        <taxon>Pseudomonadati</taxon>
        <taxon>Pseudomonadota</taxon>
        <taxon>Alphaproteobacteria</taxon>
        <taxon>Rhodospirillales</taxon>
        <taxon>Rhodospirillaceae</taxon>
        <taxon>Magnetospirillum</taxon>
    </lineage>
</organism>
<dbReference type="GO" id="GO:0006313">
    <property type="term" value="P:DNA transposition"/>
    <property type="evidence" value="ECO:0007669"/>
    <property type="project" value="InterPro"/>
</dbReference>
<dbReference type="InterPro" id="IPR002514">
    <property type="entry name" value="Transposase_8"/>
</dbReference>
<proteinExistence type="predicted"/>
<dbReference type="InterPro" id="IPR010921">
    <property type="entry name" value="Trp_repressor/repl_initiator"/>
</dbReference>
<comment type="caution">
    <text evidence="1">The sequence shown here is derived from an EMBL/GenBank/DDBJ whole genome shotgun (WGS) entry which is preliminary data.</text>
</comment>
<dbReference type="NCBIfam" id="NF047595">
    <property type="entry name" value="IS66_ISRel24_TnpA"/>
    <property type="match status" value="1"/>
</dbReference>
<evidence type="ECO:0000313" key="2">
    <source>
        <dbReference type="Proteomes" id="UP000004169"/>
    </source>
</evidence>
<evidence type="ECO:0000313" key="1">
    <source>
        <dbReference type="EMBL" id="CCG42830.1"/>
    </source>
</evidence>
<dbReference type="AlphaFoldDB" id="H8FWU2"/>
<dbReference type="GO" id="GO:0043565">
    <property type="term" value="F:sequence-specific DNA binding"/>
    <property type="evidence" value="ECO:0007669"/>
    <property type="project" value="InterPro"/>
</dbReference>
<accession>H8FWU2</accession>